<evidence type="ECO:0000256" key="1">
    <source>
        <dbReference type="SAM" id="MobiDB-lite"/>
    </source>
</evidence>
<gene>
    <name evidence="2" type="ORF">E2C01_034842</name>
</gene>
<feature type="compositionally biased region" description="Low complexity" evidence="1">
    <location>
        <begin position="46"/>
        <end position="60"/>
    </location>
</feature>
<proteinExistence type="predicted"/>
<reference evidence="2 3" key="1">
    <citation type="submission" date="2019-05" db="EMBL/GenBank/DDBJ databases">
        <title>Another draft genome of Portunus trituberculatus and its Hox gene families provides insights of decapod evolution.</title>
        <authorList>
            <person name="Jeong J.-H."/>
            <person name="Song I."/>
            <person name="Kim S."/>
            <person name="Choi T."/>
            <person name="Kim D."/>
            <person name="Ryu S."/>
            <person name="Kim W."/>
        </authorList>
    </citation>
    <scope>NUCLEOTIDE SEQUENCE [LARGE SCALE GENOMIC DNA]</scope>
    <source>
        <tissue evidence="2">Muscle</tissue>
    </source>
</reference>
<organism evidence="2 3">
    <name type="scientific">Portunus trituberculatus</name>
    <name type="common">Swimming crab</name>
    <name type="synonym">Neptunus trituberculatus</name>
    <dbReference type="NCBI Taxonomy" id="210409"/>
    <lineage>
        <taxon>Eukaryota</taxon>
        <taxon>Metazoa</taxon>
        <taxon>Ecdysozoa</taxon>
        <taxon>Arthropoda</taxon>
        <taxon>Crustacea</taxon>
        <taxon>Multicrustacea</taxon>
        <taxon>Malacostraca</taxon>
        <taxon>Eumalacostraca</taxon>
        <taxon>Eucarida</taxon>
        <taxon>Decapoda</taxon>
        <taxon>Pleocyemata</taxon>
        <taxon>Brachyura</taxon>
        <taxon>Eubrachyura</taxon>
        <taxon>Portunoidea</taxon>
        <taxon>Portunidae</taxon>
        <taxon>Portuninae</taxon>
        <taxon>Portunus</taxon>
    </lineage>
</organism>
<keyword evidence="3" id="KW-1185">Reference proteome</keyword>
<evidence type="ECO:0000313" key="3">
    <source>
        <dbReference type="Proteomes" id="UP000324222"/>
    </source>
</evidence>
<protein>
    <submittedName>
        <fullName evidence="2">Uncharacterized protein</fullName>
    </submittedName>
</protein>
<feature type="region of interest" description="Disordered" evidence="1">
    <location>
        <begin position="1"/>
        <end position="60"/>
    </location>
</feature>
<feature type="compositionally biased region" description="Polar residues" evidence="1">
    <location>
        <begin position="1"/>
        <end position="15"/>
    </location>
</feature>
<dbReference type="AlphaFoldDB" id="A0A5B7F9U8"/>
<comment type="caution">
    <text evidence="2">The sequence shown here is derived from an EMBL/GenBank/DDBJ whole genome shotgun (WGS) entry which is preliminary data.</text>
</comment>
<name>A0A5B7F9U8_PORTR</name>
<dbReference type="EMBL" id="VSRR010004987">
    <property type="protein sequence ID" value="MPC41254.1"/>
    <property type="molecule type" value="Genomic_DNA"/>
</dbReference>
<sequence length="60" mass="6758">MTKVISTKKSSQRISITLKPRDKWHSSETRTPLGEKGTRQAVHNGPTAQPHQLHPTTPHH</sequence>
<feature type="compositionally biased region" description="Basic and acidic residues" evidence="1">
    <location>
        <begin position="19"/>
        <end position="28"/>
    </location>
</feature>
<evidence type="ECO:0000313" key="2">
    <source>
        <dbReference type="EMBL" id="MPC41254.1"/>
    </source>
</evidence>
<accession>A0A5B7F9U8</accession>
<dbReference type="Proteomes" id="UP000324222">
    <property type="component" value="Unassembled WGS sequence"/>
</dbReference>